<organism evidence="1 2">
    <name type="scientific">Pelotalea chapellei</name>
    <dbReference type="NCBI Taxonomy" id="44671"/>
    <lineage>
        <taxon>Bacteria</taxon>
        <taxon>Pseudomonadati</taxon>
        <taxon>Thermodesulfobacteriota</taxon>
        <taxon>Desulfuromonadia</taxon>
        <taxon>Geobacterales</taxon>
        <taxon>Geobacteraceae</taxon>
        <taxon>Pelotalea</taxon>
    </lineage>
</organism>
<comment type="caution">
    <text evidence="1">The sequence shown here is derived from an EMBL/GenBank/DDBJ whole genome shotgun (WGS) entry which is preliminary data.</text>
</comment>
<evidence type="ECO:0000313" key="1">
    <source>
        <dbReference type="EMBL" id="MBT1070997.1"/>
    </source>
</evidence>
<keyword evidence="2" id="KW-1185">Reference proteome</keyword>
<dbReference type="EMBL" id="JAHDYS010000003">
    <property type="protein sequence ID" value="MBT1070997.1"/>
    <property type="molecule type" value="Genomic_DNA"/>
</dbReference>
<accession>A0ABS5U5Q9</accession>
<name>A0ABS5U5Q9_9BACT</name>
<dbReference type="Proteomes" id="UP000784128">
    <property type="component" value="Unassembled WGS sequence"/>
</dbReference>
<evidence type="ECO:0000313" key="2">
    <source>
        <dbReference type="Proteomes" id="UP000784128"/>
    </source>
</evidence>
<sequence>MTGYRARDIDELLQDPDFLTSPDYQCYQNLVDQGAYPTVKDAILSFVATAMQVRVEDHAAWSDEINAAIEAEREGRIFPPMPRIAGSIADVLEMGTPHLIPEPSWRMLIDFLCGTHRGKKGRPRNDFDRDCDAKIFEKYERLLKAGFSPSRAQASLEATEQLDRRTVQRTLDRAKADREGSVLHAQLATHDMTRFFLADDGGETDGI</sequence>
<protein>
    <submittedName>
        <fullName evidence="1">Uncharacterized protein</fullName>
    </submittedName>
</protein>
<gene>
    <name evidence="1" type="ORF">KJB30_04315</name>
</gene>
<dbReference type="RefSeq" id="WP_214296707.1">
    <property type="nucleotide sequence ID" value="NZ_JAHDYS010000003.1"/>
</dbReference>
<proteinExistence type="predicted"/>
<reference evidence="1 2" key="1">
    <citation type="submission" date="2021-05" db="EMBL/GenBank/DDBJ databases">
        <title>The draft genome of Geobacter chapellei DSM 13688.</title>
        <authorList>
            <person name="Xu Z."/>
            <person name="Masuda Y."/>
            <person name="Itoh H."/>
            <person name="Senoo K."/>
        </authorList>
    </citation>
    <scope>NUCLEOTIDE SEQUENCE [LARGE SCALE GENOMIC DNA]</scope>
    <source>
        <strain evidence="1 2">DSM 13688</strain>
    </source>
</reference>